<dbReference type="EMBL" id="STGY01000021">
    <property type="protein sequence ID" value="THV42680.1"/>
    <property type="molecule type" value="Genomic_DNA"/>
</dbReference>
<dbReference type="Proteomes" id="UP000308760">
    <property type="component" value="Unassembled WGS sequence"/>
</dbReference>
<reference evidence="4" key="1">
    <citation type="submission" date="2019-04" db="EMBL/GenBank/DDBJ databases">
        <title>Nocardioides xinjiangensis sp. nov.</title>
        <authorList>
            <person name="Liu S."/>
        </authorList>
    </citation>
    <scope>NUCLEOTIDE SEQUENCE [LARGE SCALE GENOMIC DNA]</scope>
    <source>
        <strain evidence="4">18</strain>
    </source>
</reference>
<comment type="caution">
    <text evidence="3">The sequence shown here is derived from an EMBL/GenBank/DDBJ whole genome shotgun (WGS) entry which is preliminary data.</text>
</comment>
<dbReference type="Pfam" id="PF00400">
    <property type="entry name" value="WD40"/>
    <property type="match status" value="2"/>
</dbReference>
<evidence type="ECO:0000259" key="2">
    <source>
        <dbReference type="Pfam" id="PF20703"/>
    </source>
</evidence>
<gene>
    <name evidence="3" type="ORF">FAB82_05815</name>
</gene>
<feature type="domain" description="Novel STAND NTPase 1" evidence="2">
    <location>
        <begin position="127"/>
        <end position="540"/>
    </location>
</feature>
<evidence type="ECO:0000313" key="3">
    <source>
        <dbReference type="EMBL" id="THV42680.1"/>
    </source>
</evidence>
<keyword evidence="4" id="KW-1185">Reference proteome</keyword>
<name>A0A4S8QEB8_9ACTN</name>
<dbReference type="AlphaFoldDB" id="A0A4S8QEB8"/>
<dbReference type="PANTHER" id="PTHR19879">
    <property type="entry name" value="TRANSCRIPTION INITIATION FACTOR TFIID"/>
    <property type="match status" value="1"/>
</dbReference>
<dbReference type="Pfam" id="PF20703">
    <property type="entry name" value="nSTAND1"/>
    <property type="match status" value="1"/>
</dbReference>
<keyword evidence="1" id="KW-0853">WD repeat</keyword>
<dbReference type="PANTHER" id="PTHR19879:SF9">
    <property type="entry name" value="TRANSCRIPTION INITIATION FACTOR TFIID SUBUNIT 5"/>
    <property type="match status" value="1"/>
</dbReference>
<dbReference type="SMART" id="SM00320">
    <property type="entry name" value="WD40"/>
    <property type="match status" value="6"/>
</dbReference>
<proteinExistence type="predicted"/>
<organism evidence="3 4">
    <name type="scientific">Glycomyces buryatensis</name>
    <dbReference type="NCBI Taxonomy" id="2570927"/>
    <lineage>
        <taxon>Bacteria</taxon>
        <taxon>Bacillati</taxon>
        <taxon>Actinomycetota</taxon>
        <taxon>Actinomycetes</taxon>
        <taxon>Glycomycetales</taxon>
        <taxon>Glycomycetaceae</taxon>
        <taxon>Glycomyces</taxon>
    </lineage>
</organism>
<sequence length="1227" mass="131818">MSPSNPRNELGQQPRGDVRAAVEAVLYAATDTDDEHLTEIVAAHLSRLREDFGETDDLLVQVHRALDLLQDGLYERETRRRTETDESRLRAVQLRLIREELVGLAGRLDGAGAVPEQRSPRWQRESPYQGLWPFEADQAPVFYGRSRLTAELTGHLEACLDRTGMAVVTGASGAGKSSLVRAGLIPAIAGGQLPIEGSSDWPVLTLTPGPNPLDELAAHLAAATGTDAEAIRTTLASRPDQARHYARQAVIAHAESVEPERRDLVRGSGRLLVFVDQFEEAFTLARDDAARSAFIDALFAIGAKGTDAPAGAVVIGVRGDFIDRCAAIPAMVPVLRRHSFVVGPPEPEELRQVITGPAAEAGLRVEEGLADEILADLRAATSAASPGALPLLSQTMFSIWQRRDASGLTRAAYQEIGGVARAIEVAAEEVHLRLTPRQRTLTNELFRRLTVIDRHGEVSRRRAGRSDLLAVFPDLAPVLEMFTAARLLVMTGDTVEIAHDVLLRSWKRLDTWLQSDRMHRALLTEVADDAAEWLDHRRDPSFLYRGAKFETAQSTRAAWDSNPDSYREWNEDVESFLNSARHAATRRSLARRTAAISVTALLAVSVTAAGIAFNTGSELRDERNRLLADNLAATSGEMAGRDGDLSRLLAAAAWDLEPSADHQNAMVGAVGDPVAETVEAHLDDVQQLAYSPTGEYLASSGGEGDIVVWNLERGEEQSRIEGLEGTGALAFSPTGDALAFGADDGVHVVSPANATEQAVLAAPADLSEFQFSPDGNFLLARDGDQTAAWSTEDYEPAKAETEPTWNDDEHRAVAAGGRFAVEWSADAVTLIDLALGQPVRTSYTRDLIIDAAVNPDGSAIAIAVGSEIRNIATADMTAVDAFDTGVVDALDFDANGSMLAVTGAEGTTVWALEDGQLASEPLYNATSRPGDLVRLHPNGEEVLIADEGRYRLIDLETGTEVDVPWNSEDWIAHIDFSPDGRWITVIDGENNSEGDEVSLTLDQHATILDAETGQEHLTIEPVNGETAMLGEDTVAYSPDGQQIAAIAGGAVKVWNLESGTVTAEIPGDFATASGLRFSADSDRLVASGEDAPLVWDQSENQMLTMEQPPGEDAFSVEFDPVASLTADGGYVIQTGSSDRTVRIWDADTGAYITALAMTGEPLLQRHLPGQGAVLGLDAEGSVHRQEYDFLADPYGAVCAEAGRTLTRDEWDEYLPGIGYGSIGVCNG</sequence>
<dbReference type="PROSITE" id="PS50294">
    <property type="entry name" value="WD_REPEATS_REGION"/>
    <property type="match status" value="1"/>
</dbReference>
<dbReference type="RefSeq" id="WP_136533593.1">
    <property type="nucleotide sequence ID" value="NZ_STGY01000021.1"/>
</dbReference>
<dbReference type="SUPFAM" id="SSF50998">
    <property type="entry name" value="Quinoprotein alcohol dehydrogenase-like"/>
    <property type="match status" value="1"/>
</dbReference>
<feature type="repeat" description="WD" evidence="1">
    <location>
        <begin position="678"/>
        <end position="719"/>
    </location>
</feature>
<dbReference type="InterPro" id="IPR011047">
    <property type="entry name" value="Quinoprotein_ADH-like_sf"/>
</dbReference>
<dbReference type="SUPFAM" id="SSF52540">
    <property type="entry name" value="P-loop containing nucleoside triphosphate hydrolases"/>
    <property type="match status" value="1"/>
</dbReference>
<protein>
    <recommendedName>
        <fullName evidence="2">Novel STAND NTPase 1 domain-containing protein</fullName>
    </recommendedName>
</protein>
<dbReference type="Gene3D" id="2.130.10.10">
    <property type="entry name" value="YVTN repeat-like/Quinoprotein amine dehydrogenase"/>
    <property type="match status" value="3"/>
</dbReference>
<dbReference type="InterPro" id="IPR001680">
    <property type="entry name" value="WD40_rpt"/>
</dbReference>
<feature type="repeat" description="WD" evidence="1">
    <location>
        <begin position="1129"/>
        <end position="1154"/>
    </location>
</feature>
<dbReference type="InterPro" id="IPR049052">
    <property type="entry name" value="nSTAND1"/>
</dbReference>
<reference evidence="3 4" key="2">
    <citation type="submission" date="2019-05" db="EMBL/GenBank/DDBJ databases">
        <title>Glycomyces buryatensis sp. nov.</title>
        <authorList>
            <person name="Nikitina E."/>
        </authorList>
    </citation>
    <scope>NUCLEOTIDE SEQUENCE [LARGE SCALE GENOMIC DNA]</scope>
    <source>
        <strain evidence="3 4">18</strain>
    </source>
</reference>
<dbReference type="OrthoDB" id="134501at2"/>
<dbReference type="PROSITE" id="PS50082">
    <property type="entry name" value="WD_REPEATS_2"/>
    <property type="match status" value="2"/>
</dbReference>
<dbReference type="InterPro" id="IPR027417">
    <property type="entry name" value="P-loop_NTPase"/>
</dbReference>
<evidence type="ECO:0000313" key="4">
    <source>
        <dbReference type="Proteomes" id="UP000308760"/>
    </source>
</evidence>
<accession>A0A4S8QEB8</accession>
<dbReference type="InterPro" id="IPR015943">
    <property type="entry name" value="WD40/YVTN_repeat-like_dom_sf"/>
</dbReference>
<evidence type="ECO:0000256" key="1">
    <source>
        <dbReference type="PROSITE-ProRule" id="PRU00221"/>
    </source>
</evidence>